<reference evidence="13 15" key="3">
    <citation type="submission" date="2019-05" db="EMBL/GenBank/DDBJ databases">
        <title>Arcobacter cibarius and Arcobacter thereius providing challenges in identification an antibiotic susceptibility and Quinolone resistance.</title>
        <authorList>
            <person name="Busch A."/>
            <person name="Hanel I."/>
            <person name="Hotzel H."/>
            <person name="Tomaso H."/>
        </authorList>
    </citation>
    <scope>NUCLEOTIDE SEQUENCE [LARGE SCALE GENOMIC DNA]</scope>
    <source>
        <strain evidence="13 15">17CS1191_2</strain>
    </source>
</reference>
<evidence type="ECO:0000256" key="6">
    <source>
        <dbReference type="ARBA" id="ARBA00022722"/>
    </source>
</evidence>
<dbReference type="RefSeq" id="WP_066183536.1">
    <property type="nucleotide sequence ID" value="NZ_LCUJ01000003.1"/>
</dbReference>
<organism evidence="12 14">
    <name type="scientific">Aliarcobacter thereius</name>
    <dbReference type="NCBI Taxonomy" id="544718"/>
    <lineage>
        <taxon>Bacteria</taxon>
        <taxon>Pseudomonadati</taxon>
        <taxon>Campylobacterota</taxon>
        <taxon>Epsilonproteobacteria</taxon>
        <taxon>Campylobacterales</taxon>
        <taxon>Arcobacteraceae</taxon>
        <taxon>Aliarcobacter</taxon>
    </lineage>
</organism>
<dbReference type="InterPro" id="IPR036397">
    <property type="entry name" value="RNaseH_sf"/>
</dbReference>
<evidence type="ECO:0000256" key="8">
    <source>
        <dbReference type="ARBA" id="ARBA00022759"/>
    </source>
</evidence>
<gene>
    <name evidence="12" type="primary">rnhA</name>
    <name evidence="12" type="ORF">AAX29_01319</name>
    <name evidence="13" type="ORF">FE246_06455</name>
</gene>
<comment type="catalytic activity">
    <reaction evidence="1">
        <text>Endonucleolytic cleavage to 5'-phosphomonoester.</text>
        <dbReference type="EC" id="3.1.26.4"/>
    </reaction>
</comment>
<comment type="cofactor">
    <cofactor evidence="2">
        <name>Mg(2+)</name>
        <dbReference type="ChEBI" id="CHEBI:18420"/>
    </cofactor>
</comment>
<evidence type="ECO:0000256" key="10">
    <source>
        <dbReference type="ARBA" id="ARBA00022842"/>
    </source>
</evidence>
<feature type="domain" description="RNase H type-1" evidence="11">
    <location>
        <begin position="4"/>
        <end position="151"/>
    </location>
</feature>
<sequence>MIENNIIEKIYCDGACSGNPGNAGTGVILFYENKKVELYYGAFIEHGTNNIAELNGIYKALLFVKLDKNNNQIKILADSKYAIDCISKWAFSWSANGWKKKGGEIKNLELIQAIFKLYLALKHRVVFEHVKGHSGDFGNELADVMARKAIKMGNYRFERYDYNSLDSVLKEKY</sequence>
<dbReference type="GO" id="GO:0046872">
    <property type="term" value="F:metal ion binding"/>
    <property type="evidence" value="ECO:0007669"/>
    <property type="project" value="UniProtKB-KW"/>
</dbReference>
<dbReference type="GO" id="GO:0043137">
    <property type="term" value="P:DNA replication, removal of RNA primer"/>
    <property type="evidence" value="ECO:0007669"/>
    <property type="project" value="TreeGrafter"/>
</dbReference>
<comment type="caution">
    <text evidence="12">The sequence shown here is derived from an EMBL/GenBank/DDBJ whole genome shotgun (WGS) entry which is preliminary data.</text>
</comment>
<dbReference type="GO" id="GO:0003676">
    <property type="term" value="F:nucleic acid binding"/>
    <property type="evidence" value="ECO:0007669"/>
    <property type="project" value="InterPro"/>
</dbReference>
<protein>
    <recommendedName>
        <fullName evidence="5">ribonuclease H</fullName>
        <ecNumber evidence="5">3.1.26.4</ecNumber>
    </recommendedName>
</protein>
<proteinExistence type="inferred from homology"/>
<dbReference type="PANTHER" id="PTHR10642:SF26">
    <property type="entry name" value="RIBONUCLEASE H1"/>
    <property type="match status" value="1"/>
</dbReference>
<dbReference type="CDD" id="cd09278">
    <property type="entry name" value="RNase_HI_prokaryote_like"/>
    <property type="match status" value="1"/>
</dbReference>
<accession>A0A1C0B7C2</accession>
<dbReference type="InterPro" id="IPR050092">
    <property type="entry name" value="RNase_H"/>
</dbReference>
<name>A0A1C0B7C2_9BACT</name>
<evidence type="ECO:0000313" key="13">
    <source>
        <dbReference type="EMBL" id="TLS72063.1"/>
    </source>
</evidence>
<keyword evidence="10" id="KW-0460">Magnesium</keyword>
<dbReference type="PANTHER" id="PTHR10642">
    <property type="entry name" value="RIBONUCLEASE H1"/>
    <property type="match status" value="1"/>
</dbReference>
<evidence type="ECO:0000256" key="9">
    <source>
        <dbReference type="ARBA" id="ARBA00022801"/>
    </source>
</evidence>
<evidence type="ECO:0000256" key="3">
    <source>
        <dbReference type="ARBA" id="ARBA00005300"/>
    </source>
</evidence>
<dbReference type="Gene3D" id="3.30.420.10">
    <property type="entry name" value="Ribonuclease H-like superfamily/Ribonuclease H"/>
    <property type="match status" value="1"/>
</dbReference>
<reference evidence="12" key="2">
    <citation type="submission" date="2015-05" db="EMBL/GenBank/DDBJ databases">
        <authorList>
            <person name="Wang D.B."/>
            <person name="Wang M."/>
        </authorList>
    </citation>
    <scope>NUCLEOTIDE SEQUENCE [LARGE SCALE GENOMIC DNA]</scope>
    <source>
        <strain evidence="12">DU22</strain>
    </source>
</reference>
<dbReference type="PATRIC" id="fig|544718.43.peg.1137"/>
<dbReference type="Proteomes" id="UP000308001">
    <property type="component" value="Unassembled WGS sequence"/>
</dbReference>
<evidence type="ECO:0000256" key="1">
    <source>
        <dbReference type="ARBA" id="ARBA00000077"/>
    </source>
</evidence>
<dbReference type="OrthoDB" id="7845843at2"/>
<evidence type="ECO:0000256" key="5">
    <source>
        <dbReference type="ARBA" id="ARBA00012180"/>
    </source>
</evidence>
<dbReference type="SUPFAM" id="SSF53098">
    <property type="entry name" value="Ribonuclease H-like"/>
    <property type="match status" value="1"/>
</dbReference>
<evidence type="ECO:0000313" key="12">
    <source>
        <dbReference type="EMBL" id="OCL99505.1"/>
    </source>
</evidence>
<comment type="similarity">
    <text evidence="3">Belongs to the RNase H family.</text>
</comment>
<dbReference type="PROSITE" id="PS50879">
    <property type="entry name" value="RNASE_H_1"/>
    <property type="match status" value="1"/>
</dbReference>
<dbReference type="Proteomes" id="UP000093281">
    <property type="component" value="Unassembled WGS sequence"/>
</dbReference>
<evidence type="ECO:0000259" key="11">
    <source>
        <dbReference type="PROSITE" id="PS50879"/>
    </source>
</evidence>
<dbReference type="Pfam" id="PF00075">
    <property type="entry name" value="RNase_H"/>
    <property type="match status" value="1"/>
</dbReference>
<dbReference type="InterPro" id="IPR002156">
    <property type="entry name" value="RNaseH_domain"/>
</dbReference>
<evidence type="ECO:0000256" key="2">
    <source>
        <dbReference type="ARBA" id="ARBA00001946"/>
    </source>
</evidence>
<dbReference type="EMBL" id="LCUJ01000003">
    <property type="protein sequence ID" value="OCL99505.1"/>
    <property type="molecule type" value="Genomic_DNA"/>
</dbReference>
<dbReference type="EMBL" id="VBUF01000003">
    <property type="protein sequence ID" value="TLS72063.1"/>
    <property type="molecule type" value="Genomic_DNA"/>
</dbReference>
<dbReference type="AlphaFoldDB" id="A0A1C0B7C2"/>
<dbReference type="STRING" id="544718.AAX25_01166"/>
<keyword evidence="8" id="KW-0255">Endonuclease</keyword>
<dbReference type="InterPro" id="IPR022892">
    <property type="entry name" value="RNaseHI"/>
</dbReference>
<reference evidence="14" key="1">
    <citation type="submission" date="2015-05" db="EMBL/GenBank/DDBJ databases">
        <authorList>
            <person name="Rovetto F."/>
            <person name="Cocolin L."/>
            <person name="Illeghems K."/>
            <person name="Van Nieuwerburgh F."/>
            <person name="Houf K."/>
        </authorList>
    </citation>
    <scope>NUCLEOTIDE SEQUENCE [LARGE SCALE GENOMIC DNA]</scope>
    <source>
        <strain evidence="14">DU22</strain>
    </source>
</reference>
<dbReference type="InterPro" id="IPR012337">
    <property type="entry name" value="RNaseH-like_sf"/>
</dbReference>
<evidence type="ECO:0000313" key="14">
    <source>
        <dbReference type="Proteomes" id="UP000093281"/>
    </source>
</evidence>
<dbReference type="GO" id="GO:0004523">
    <property type="term" value="F:RNA-DNA hybrid ribonuclease activity"/>
    <property type="evidence" value="ECO:0007669"/>
    <property type="project" value="UniProtKB-EC"/>
</dbReference>
<evidence type="ECO:0000313" key="15">
    <source>
        <dbReference type="Proteomes" id="UP000308001"/>
    </source>
</evidence>
<evidence type="ECO:0000256" key="4">
    <source>
        <dbReference type="ARBA" id="ARBA00011245"/>
    </source>
</evidence>
<keyword evidence="7" id="KW-0479">Metal-binding</keyword>
<keyword evidence="9 12" id="KW-0378">Hydrolase</keyword>
<dbReference type="EC" id="3.1.26.4" evidence="5"/>
<comment type="subunit">
    <text evidence="4">Monomer.</text>
</comment>
<evidence type="ECO:0000256" key="7">
    <source>
        <dbReference type="ARBA" id="ARBA00022723"/>
    </source>
</evidence>
<keyword evidence="6" id="KW-0540">Nuclease</keyword>